<accession>A0A381RCK4</accession>
<dbReference type="SMART" id="SM00382">
    <property type="entry name" value="AAA"/>
    <property type="match status" value="1"/>
</dbReference>
<dbReference type="PANTHER" id="PTHR42788">
    <property type="entry name" value="TAURINE IMPORT ATP-BINDING PROTEIN-RELATED"/>
    <property type="match status" value="1"/>
</dbReference>
<dbReference type="SUPFAM" id="SSF52540">
    <property type="entry name" value="P-loop containing nucleoside triphosphate hydrolases"/>
    <property type="match status" value="1"/>
</dbReference>
<evidence type="ECO:0000256" key="1">
    <source>
        <dbReference type="ARBA" id="ARBA00022448"/>
    </source>
</evidence>
<dbReference type="InterPro" id="IPR050166">
    <property type="entry name" value="ABC_transporter_ATP-bind"/>
</dbReference>
<dbReference type="InterPro" id="IPR003439">
    <property type="entry name" value="ABC_transporter-like_ATP-bd"/>
</dbReference>
<dbReference type="GO" id="GO:0016887">
    <property type="term" value="F:ATP hydrolysis activity"/>
    <property type="evidence" value="ECO:0007669"/>
    <property type="project" value="InterPro"/>
</dbReference>
<dbReference type="Pfam" id="PF00005">
    <property type="entry name" value="ABC_tran"/>
    <property type="match status" value="1"/>
</dbReference>
<dbReference type="AlphaFoldDB" id="A0A381RCK4"/>
<name>A0A381RCK4_9ZZZZ</name>
<protein>
    <recommendedName>
        <fullName evidence="4">ABC transporter domain-containing protein</fullName>
    </recommendedName>
</protein>
<dbReference type="PROSITE" id="PS00211">
    <property type="entry name" value="ABC_TRANSPORTER_1"/>
    <property type="match status" value="1"/>
</dbReference>
<evidence type="ECO:0000313" key="5">
    <source>
        <dbReference type="EMBL" id="SUZ87043.1"/>
    </source>
</evidence>
<evidence type="ECO:0000256" key="3">
    <source>
        <dbReference type="ARBA" id="ARBA00022840"/>
    </source>
</evidence>
<dbReference type="GO" id="GO:0005524">
    <property type="term" value="F:ATP binding"/>
    <property type="evidence" value="ECO:0007669"/>
    <property type="project" value="UniProtKB-KW"/>
</dbReference>
<dbReference type="EMBL" id="UINC01001706">
    <property type="protein sequence ID" value="SUZ87043.1"/>
    <property type="molecule type" value="Genomic_DNA"/>
</dbReference>
<reference evidence="5" key="1">
    <citation type="submission" date="2018-05" db="EMBL/GenBank/DDBJ databases">
        <authorList>
            <person name="Lanie J.A."/>
            <person name="Ng W.-L."/>
            <person name="Kazmierczak K.M."/>
            <person name="Andrzejewski T.M."/>
            <person name="Davidsen T.M."/>
            <person name="Wayne K.J."/>
            <person name="Tettelin H."/>
            <person name="Glass J.I."/>
            <person name="Rusch D."/>
            <person name="Podicherti R."/>
            <person name="Tsui H.-C.T."/>
            <person name="Winkler M.E."/>
        </authorList>
    </citation>
    <scope>NUCLEOTIDE SEQUENCE</scope>
</reference>
<proteinExistence type="predicted"/>
<keyword evidence="1" id="KW-0813">Transport</keyword>
<dbReference type="CDD" id="cd03293">
    <property type="entry name" value="ABC_NrtD_SsuB_transporters"/>
    <property type="match status" value="1"/>
</dbReference>
<sequence>MTETSNLMEVRNVSKAFGEDWEREQVVVNLSLDIKRNQLTAIVGPSGCGKSTVVNLLAGFESPDSGQIVLEGETVSGPSKDRLVVFQETALMPWLNTYQNVTFGPKLRGDMPAGELKIAADRIIDTVGLSEFKDKYPLQLSGGMQRRAELARALINQPLVMIMDEPFRGLDAMTRQLMQEFYLRLCEEEERTNVFVTSELEEAIILADSLVVLSNRPTTVREVVQIDLPRPRNLDMLSSPEAYDYKRHAMEMLHEEALKSFSGTESESEFLKSYTQHA</sequence>
<organism evidence="5">
    <name type="scientific">marine metagenome</name>
    <dbReference type="NCBI Taxonomy" id="408172"/>
    <lineage>
        <taxon>unclassified sequences</taxon>
        <taxon>metagenomes</taxon>
        <taxon>ecological metagenomes</taxon>
    </lineage>
</organism>
<dbReference type="InterPro" id="IPR017871">
    <property type="entry name" value="ABC_transporter-like_CS"/>
</dbReference>
<dbReference type="Gene3D" id="3.40.50.300">
    <property type="entry name" value="P-loop containing nucleotide triphosphate hydrolases"/>
    <property type="match status" value="1"/>
</dbReference>
<dbReference type="PANTHER" id="PTHR42788:SF13">
    <property type="entry name" value="ALIPHATIC SULFONATES IMPORT ATP-BINDING PROTEIN SSUB"/>
    <property type="match status" value="1"/>
</dbReference>
<dbReference type="InterPro" id="IPR027417">
    <property type="entry name" value="P-loop_NTPase"/>
</dbReference>
<evidence type="ECO:0000256" key="2">
    <source>
        <dbReference type="ARBA" id="ARBA00022741"/>
    </source>
</evidence>
<dbReference type="PROSITE" id="PS50893">
    <property type="entry name" value="ABC_TRANSPORTER_2"/>
    <property type="match status" value="1"/>
</dbReference>
<keyword evidence="2" id="KW-0547">Nucleotide-binding</keyword>
<gene>
    <name evidence="5" type="ORF">METZ01_LOCUS39897</name>
</gene>
<evidence type="ECO:0000259" key="4">
    <source>
        <dbReference type="PROSITE" id="PS50893"/>
    </source>
</evidence>
<feature type="domain" description="ABC transporter" evidence="4">
    <location>
        <begin position="8"/>
        <end position="240"/>
    </location>
</feature>
<dbReference type="InterPro" id="IPR003593">
    <property type="entry name" value="AAA+_ATPase"/>
</dbReference>
<keyword evidence="3" id="KW-0067">ATP-binding</keyword>